<feature type="domain" description="RNA polymerase sigma-70 region 2" evidence="5">
    <location>
        <begin position="35"/>
        <end position="99"/>
    </location>
</feature>
<keyword evidence="2" id="KW-0731">Sigma factor</keyword>
<dbReference type="InterPro" id="IPR013325">
    <property type="entry name" value="RNA_pol_sigma_r2"/>
</dbReference>
<dbReference type="PANTHER" id="PTHR43133:SF8">
    <property type="entry name" value="RNA POLYMERASE SIGMA FACTOR HI_1459-RELATED"/>
    <property type="match status" value="1"/>
</dbReference>
<name>A0A238Z3J1_9FLAO</name>
<evidence type="ECO:0000259" key="5">
    <source>
        <dbReference type="Pfam" id="PF04542"/>
    </source>
</evidence>
<dbReference type="GO" id="GO:0016987">
    <property type="term" value="F:sigma factor activity"/>
    <property type="evidence" value="ECO:0007669"/>
    <property type="project" value="UniProtKB-KW"/>
</dbReference>
<dbReference type="EMBL" id="FZNY01000002">
    <property type="protein sequence ID" value="SNR77558.1"/>
    <property type="molecule type" value="Genomic_DNA"/>
</dbReference>
<dbReference type="RefSeq" id="WP_089371296.1">
    <property type="nucleotide sequence ID" value="NZ_BMEP01000001.1"/>
</dbReference>
<evidence type="ECO:0000256" key="3">
    <source>
        <dbReference type="ARBA" id="ARBA00023125"/>
    </source>
</evidence>
<dbReference type="NCBIfam" id="TIGR02937">
    <property type="entry name" value="sigma70-ECF"/>
    <property type="match status" value="1"/>
</dbReference>
<proteinExistence type="predicted"/>
<evidence type="ECO:0000256" key="4">
    <source>
        <dbReference type="ARBA" id="ARBA00023163"/>
    </source>
</evidence>
<keyword evidence="7" id="KW-1185">Reference proteome</keyword>
<evidence type="ECO:0000313" key="7">
    <source>
        <dbReference type="Proteomes" id="UP000198379"/>
    </source>
</evidence>
<dbReference type="InterPro" id="IPR007627">
    <property type="entry name" value="RNA_pol_sigma70_r2"/>
</dbReference>
<evidence type="ECO:0000256" key="2">
    <source>
        <dbReference type="ARBA" id="ARBA00023082"/>
    </source>
</evidence>
<dbReference type="Pfam" id="PF04542">
    <property type="entry name" value="Sigma70_r2"/>
    <property type="match status" value="1"/>
</dbReference>
<reference evidence="6 7" key="1">
    <citation type="submission" date="2017-06" db="EMBL/GenBank/DDBJ databases">
        <authorList>
            <person name="Kim H.J."/>
            <person name="Triplett B.A."/>
        </authorList>
    </citation>
    <scope>NUCLEOTIDE SEQUENCE [LARGE SCALE GENOMIC DNA]</scope>
    <source>
        <strain evidence="6 7">DSM 25597</strain>
    </source>
</reference>
<dbReference type="GO" id="GO:0003677">
    <property type="term" value="F:DNA binding"/>
    <property type="evidence" value="ECO:0007669"/>
    <property type="project" value="UniProtKB-KW"/>
</dbReference>
<dbReference type="GO" id="GO:0006352">
    <property type="term" value="P:DNA-templated transcription initiation"/>
    <property type="evidence" value="ECO:0007669"/>
    <property type="project" value="InterPro"/>
</dbReference>
<accession>A0A238Z3J1</accession>
<keyword evidence="3" id="KW-0238">DNA-binding</keyword>
<dbReference type="InterPro" id="IPR039425">
    <property type="entry name" value="RNA_pol_sigma-70-like"/>
</dbReference>
<dbReference type="Proteomes" id="UP000198379">
    <property type="component" value="Unassembled WGS sequence"/>
</dbReference>
<dbReference type="SUPFAM" id="SSF88946">
    <property type="entry name" value="Sigma2 domain of RNA polymerase sigma factors"/>
    <property type="match status" value="1"/>
</dbReference>
<dbReference type="Gene3D" id="1.10.1740.10">
    <property type="match status" value="1"/>
</dbReference>
<dbReference type="AlphaFoldDB" id="A0A238Z3J1"/>
<keyword evidence="1" id="KW-0805">Transcription regulation</keyword>
<evidence type="ECO:0000256" key="1">
    <source>
        <dbReference type="ARBA" id="ARBA00023015"/>
    </source>
</evidence>
<evidence type="ECO:0000313" key="6">
    <source>
        <dbReference type="EMBL" id="SNR77558.1"/>
    </source>
</evidence>
<dbReference type="PANTHER" id="PTHR43133">
    <property type="entry name" value="RNA POLYMERASE ECF-TYPE SIGMA FACTO"/>
    <property type="match status" value="1"/>
</dbReference>
<gene>
    <name evidence="6" type="ORF">SAMN06265376_102559</name>
</gene>
<organism evidence="6 7">
    <name type="scientific">Dokdonia pacifica</name>
    <dbReference type="NCBI Taxonomy" id="1627892"/>
    <lineage>
        <taxon>Bacteria</taxon>
        <taxon>Pseudomonadati</taxon>
        <taxon>Bacteroidota</taxon>
        <taxon>Flavobacteriia</taxon>
        <taxon>Flavobacteriales</taxon>
        <taxon>Flavobacteriaceae</taxon>
        <taxon>Dokdonia</taxon>
    </lineage>
</organism>
<keyword evidence="4" id="KW-0804">Transcription</keyword>
<sequence>MNNPFLKVYTGDKTDATLVESAQNGSKAALEELLLKHQPFIYNVAWKMVRHPADAKDLTQEALIKIVTNLSKFKGESKFSTWCYRIVVNHFLASKRKASEKIFTSFEVHANALEQTPDSNMTEAEQKANEKLIKEMNYSCMSGMLLCLNRDQRMVYILGEMFDADQTIGSEILNISKDNYRKRLSRARKDMFNYMNNKCGLVNKENPCRCHKKVQFAIDNKIIDAKNLLFNRKEHASFKEMIKPDADFMIETVEDKFDELYRQMPFKKDFDKKTFLLDIINDEKINQAMRLN</sequence>
<dbReference type="InterPro" id="IPR014284">
    <property type="entry name" value="RNA_pol_sigma-70_dom"/>
</dbReference>
<dbReference type="OrthoDB" id="1027298at2"/>
<protein>
    <submittedName>
        <fullName evidence="6">RNA polymerase, sigma subunit, ECF family</fullName>
    </submittedName>
</protein>